<feature type="domain" description="Phospholipase A2-like" evidence="3">
    <location>
        <begin position="118"/>
        <end position="178"/>
    </location>
</feature>
<keyword evidence="2" id="KW-0732">Signal</keyword>
<reference evidence="4" key="1">
    <citation type="submission" date="2021-12" db="EMBL/GenBank/DDBJ databases">
        <authorList>
            <person name="King R."/>
        </authorList>
    </citation>
    <scope>NUCLEOTIDE SEQUENCE</scope>
</reference>
<evidence type="ECO:0000313" key="5">
    <source>
        <dbReference type="Proteomes" id="UP001154078"/>
    </source>
</evidence>
<dbReference type="GO" id="GO:0004623">
    <property type="term" value="F:phospholipase A2 activity"/>
    <property type="evidence" value="ECO:0007669"/>
    <property type="project" value="InterPro"/>
</dbReference>
<gene>
    <name evidence="4" type="ORF">MELIAE_LOCUS10335</name>
</gene>
<dbReference type="EMBL" id="OV121138">
    <property type="protein sequence ID" value="CAH0560605.1"/>
    <property type="molecule type" value="Genomic_DNA"/>
</dbReference>
<dbReference type="Pfam" id="PF08398">
    <property type="entry name" value="Phospholip_A2_4"/>
    <property type="match status" value="1"/>
</dbReference>
<dbReference type="GO" id="GO:0005198">
    <property type="term" value="F:structural molecule activity"/>
    <property type="evidence" value="ECO:0007669"/>
    <property type="project" value="InterPro"/>
</dbReference>
<dbReference type="GO" id="GO:0006644">
    <property type="term" value="P:phospholipid metabolic process"/>
    <property type="evidence" value="ECO:0007669"/>
    <property type="project" value="InterPro"/>
</dbReference>
<evidence type="ECO:0000313" key="4">
    <source>
        <dbReference type="EMBL" id="CAH0560605.1"/>
    </source>
</evidence>
<evidence type="ECO:0000256" key="2">
    <source>
        <dbReference type="SAM" id="SignalP"/>
    </source>
</evidence>
<dbReference type="Gene3D" id="1.20.90.10">
    <property type="entry name" value="Phospholipase A2 domain"/>
    <property type="match status" value="1"/>
</dbReference>
<keyword evidence="5" id="KW-1185">Reference proteome</keyword>
<dbReference type="InterPro" id="IPR036444">
    <property type="entry name" value="PLipase_A2_dom_sf"/>
</dbReference>
<feature type="signal peptide" evidence="2">
    <location>
        <begin position="1"/>
        <end position="23"/>
    </location>
</feature>
<evidence type="ECO:0000259" key="3">
    <source>
        <dbReference type="Pfam" id="PF08398"/>
    </source>
</evidence>
<protein>
    <recommendedName>
        <fullName evidence="3">Phospholipase A2-like domain-containing protein</fullName>
    </recommendedName>
</protein>
<feature type="coiled-coil region" evidence="1">
    <location>
        <begin position="275"/>
        <end position="302"/>
    </location>
</feature>
<keyword evidence="1" id="KW-0175">Coiled coil</keyword>
<sequence length="579" mass="64674">MGRYRRNCYFVAVFFNTVAVLRSTPKAPVTLELPEGLGSKSLQGLQSAVSPFNNKEYKVLKVPVIKLQAIGVGYFVAVFFCRGIIWNGTVEERYFPSLVEVKGGKGFVNKLIDRLSFELHISSYNYCGPGTKLSKRLARNDKGINPLDEACKIHDIAYSKNAELDKRHEADKILASSALKRVLARDSGISEKLAALGVTTAMKAKVKLAKIAIQNNNPKDIGSAINIAAKAVKGIKKDKRARIIALPKTGGFLPLIPLFAGLSALGALAGGASSIASAVNKAKLAQEDLKEKQRHNEKIETIAMGKGLQLKQYKKGLGRLPKRALTNIDLNKYAKKFKNFRGVFMQDDLPHKIKQFECGIINLDSSEGDGTHWTAYIKKNKNVLYYVSFGNLMPPTKVASYFYTSTQQPVKITYNHTQFQNYNSLNSMRTFSFSGTESVLSADFYPPIDLRDFDNDFVIGLLSLEVYNAIPNIYKDKNMFYIGSHKIEIPKGTYDIDNINSFLNEKINDLNRATNDKLFLSLTANLNTLKCEIKSTQDIDFTAIQLDIYWVFIDGDLLNFRGETITIRAHLKAQQQLQQ</sequence>
<dbReference type="OrthoDB" id="6782277at2759"/>
<dbReference type="GO" id="GO:0050482">
    <property type="term" value="P:arachidonate secretion"/>
    <property type="evidence" value="ECO:0007669"/>
    <property type="project" value="InterPro"/>
</dbReference>
<dbReference type="AlphaFoldDB" id="A0A9P0FKA8"/>
<dbReference type="InterPro" id="IPR013607">
    <property type="entry name" value="Phospholipase_A2-like"/>
</dbReference>
<accession>A0A9P0FKA8</accession>
<proteinExistence type="predicted"/>
<name>A0A9P0FKA8_BRAAE</name>
<organism evidence="4 5">
    <name type="scientific">Brassicogethes aeneus</name>
    <name type="common">Rape pollen beetle</name>
    <name type="synonym">Meligethes aeneus</name>
    <dbReference type="NCBI Taxonomy" id="1431903"/>
    <lineage>
        <taxon>Eukaryota</taxon>
        <taxon>Metazoa</taxon>
        <taxon>Ecdysozoa</taxon>
        <taxon>Arthropoda</taxon>
        <taxon>Hexapoda</taxon>
        <taxon>Insecta</taxon>
        <taxon>Pterygota</taxon>
        <taxon>Neoptera</taxon>
        <taxon>Endopterygota</taxon>
        <taxon>Coleoptera</taxon>
        <taxon>Polyphaga</taxon>
        <taxon>Cucujiformia</taxon>
        <taxon>Nitidulidae</taxon>
        <taxon>Meligethinae</taxon>
        <taxon>Brassicogethes</taxon>
    </lineage>
</organism>
<dbReference type="Proteomes" id="UP001154078">
    <property type="component" value="Chromosome 7"/>
</dbReference>
<evidence type="ECO:0000256" key="1">
    <source>
        <dbReference type="SAM" id="Coils"/>
    </source>
</evidence>
<feature type="chain" id="PRO_5040356977" description="Phospholipase A2-like domain-containing protein" evidence="2">
    <location>
        <begin position="24"/>
        <end position="579"/>
    </location>
</feature>